<feature type="signal peptide" evidence="12">
    <location>
        <begin position="1"/>
        <end position="25"/>
    </location>
</feature>
<keyword evidence="5 11" id="KW-1133">Transmembrane helix</keyword>
<dbReference type="PRINTS" id="PR00258">
    <property type="entry name" value="SPERACTRCPTR"/>
</dbReference>
<evidence type="ECO:0000256" key="11">
    <source>
        <dbReference type="SAM" id="Phobius"/>
    </source>
</evidence>
<evidence type="ECO:0000256" key="8">
    <source>
        <dbReference type="ARBA" id="ARBA00023180"/>
    </source>
</evidence>
<protein>
    <recommendedName>
        <fullName evidence="13">SRCR domain-containing protein</fullName>
    </recommendedName>
</protein>
<reference evidence="15" key="1">
    <citation type="submission" date="2015-02" db="EMBL/GenBank/DDBJ databases">
        <title>Genome sequencing for Strongylocentrotus purpuratus.</title>
        <authorList>
            <person name="Murali S."/>
            <person name="Liu Y."/>
            <person name="Vee V."/>
            <person name="English A."/>
            <person name="Wang M."/>
            <person name="Skinner E."/>
            <person name="Han Y."/>
            <person name="Muzny D.M."/>
            <person name="Worley K.C."/>
            <person name="Gibbs R.A."/>
        </authorList>
    </citation>
    <scope>NUCLEOTIDE SEQUENCE</scope>
</reference>
<name>A0A7M7SU18_STRPU</name>
<dbReference type="InParanoid" id="A0A7M7SU18"/>
<keyword evidence="7 9" id="KW-1015">Disulfide bond</keyword>
<evidence type="ECO:0000256" key="3">
    <source>
        <dbReference type="ARBA" id="ARBA00022729"/>
    </source>
</evidence>
<dbReference type="KEGG" id="spu:100891900"/>
<dbReference type="AlphaFoldDB" id="A0A7M7SU18"/>
<dbReference type="Pfam" id="PF00530">
    <property type="entry name" value="SRCR"/>
    <property type="match status" value="3"/>
</dbReference>
<dbReference type="Gene3D" id="3.10.250.10">
    <property type="entry name" value="SRCR-like domain"/>
    <property type="match status" value="3"/>
</dbReference>
<comment type="caution">
    <text evidence="9">Lacks conserved residue(s) required for the propagation of feature annotation.</text>
</comment>
<feature type="compositionally biased region" description="Low complexity" evidence="10">
    <location>
        <begin position="464"/>
        <end position="489"/>
    </location>
</feature>
<evidence type="ECO:0000256" key="12">
    <source>
        <dbReference type="SAM" id="SignalP"/>
    </source>
</evidence>
<dbReference type="PROSITE" id="PS50287">
    <property type="entry name" value="SRCR_2"/>
    <property type="match status" value="3"/>
</dbReference>
<keyword evidence="8" id="KW-0325">Glycoprotein</keyword>
<dbReference type="EnsemblMetazoa" id="XM_030975533">
    <property type="protein sequence ID" value="XP_030831393"/>
    <property type="gene ID" value="LOC100891900"/>
</dbReference>
<keyword evidence="2 11" id="KW-0812">Transmembrane</keyword>
<dbReference type="InterPro" id="IPR036772">
    <property type="entry name" value="SRCR-like_dom_sf"/>
</dbReference>
<feature type="domain" description="SRCR" evidence="13">
    <location>
        <begin position="142"/>
        <end position="245"/>
    </location>
</feature>
<dbReference type="PANTHER" id="PTHR48071">
    <property type="entry name" value="SRCR DOMAIN-CONTAINING PROTEIN"/>
    <property type="match status" value="1"/>
</dbReference>
<dbReference type="GeneID" id="100891900"/>
<dbReference type="GO" id="GO:0016020">
    <property type="term" value="C:membrane"/>
    <property type="evidence" value="ECO:0007669"/>
    <property type="project" value="UniProtKB-SubCell"/>
</dbReference>
<keyword evidence="3 12" id="KW-0732">Signal</keyword>
<dbReference type="OrthoDB" id="536948at2759"/>
<feature type="chain" id="PRO_5029804905" description="SRCR domain-containing protein" evidence="12">
    <location>
        <begin position="26"/>
        <end position="593"/>
    </location>
</feature>
<dbReference type="FunFam" id="3.10.250.10:FF:000016">
    <property type="entry name" value="Scavenger receptor cysteine-rich protein type 12"/>
    <property type="match status" value="2"/>
</dbReference>
<dbReference type="SMART" id="SM00202">
    <property type="entry name" value="SR"/>
    <property type="match status" value="3"/>
</dbReference>
<feature type="compositionally biased region" description="Polar residues" evidence="10">
    <location>
        <begin position="494"/>
        <end position="507"/>
    </location>
</feature>
<evidence type="ECO:0000256" key="4">
    <source>
        <dbReference type="ARBA" id="ARBA00022737"/>
    </source>
</evidence>
<dbReference type="PANTHER" id="PTHR48071:SF18">
    <property type="entry name" value="DELETED IN MALIGNANT BRAIN TUMORS 1 PROTEIN-RELATED"/>
    <property type="match status" value="1"/>
</dbReference>
<evidence type="ECO:0000256" key="7">
    <source>
        <dbReference type="ARBA" id="ARBA00023157"/>
    </source>
</evidence>
<feature type="region of interest" description="Disordered" evidence="10">
    <location>
        <begin position="452"/>
        <end position="551"/>
    </location>
</feature>
<feature type="disulfide bond" evidence="9">
    <location>
        <begin position="212"/>
        <end position="222"/>
    </location>
</feature>
<evidence type="ECO:0000256" key="10">
    <source>
        <dbReference type="SAM" id="MobiDB-lite"/>
    </source>
</evidence>
<feature type="compositionally biased region" description="Pro residues" evidence="10">
    <location>
        <begin position="512"/>
        <end position="525"/>
    </location>
</feature>
<dbReference type="InterPro" id="IPR001190">
    <property type="entry name" value="SRCR"/>
</dbReference>
<feature type="transmembrane region" description="Helical" evidence="11">
    <location>
        <begin position="372"/>
        <end position="397"/>
    </location>
</feature>
<comment type="subcellular location">
    <subcellularLocation>
        <location evidence="1">Membrane</location>
        <topology evidence="1">Single-pass membrane protein</topology>
    </subcellularLocation>
</comment>
<proteinExistence type="predicted"/>
<sequence length="593" mass="63919">MPPSSSSPLVLIICIVSLLVEKCLAQSDGDLRLTNGATSSEGRVEMYYDTKWLAISKQALNSKLSMIVCRQLGLAGMRSEAVINAFGREGKPRMVIVSNAQCDGHEDRLIDCKGFNWNQQRLEEAQIDNDIGVICKPGDGDLRLVNGKTPSEGRLQIHHENMWNTLRSGNVTNLPTVVCRQLRLPFTEAHTVADVSAFGTGTGSVLIADITCKPGDIHLKDCTINKTNVSTEANIHDRDVGVECKGEYIASGDVRLVNGSNNQRGRLEIYLTGSWSSFCSLGFSVNEATVACRQLDLDISNPVVLADNYFGSSSRKRNYFASCSGSENRFTHCSQLLLYNDIRCATFPDVGICCSNETVPCGYGSSPSIADIITGVVAMVLTIMGTCCFFCCCCWCLRREKARQKQQYATVSQNPPPQTSEGAPSNHIPMTTVESSNVPVYVHSPVQHGASNCGATGMPPPAPAGSAPYQTQPYPYPAGQAPQQTGAYPVPSQPGYNPTAATNQYPPQSAKPYPPQISPMVPPYGAPYQSTDHPYPQASTEQSHPTIGDPNQHPLSHAGLGVPSAPPVNGGYCMPPLTPPPAYEEVTSPYLEH</sequence>
<feature type="region of interest" description="Disordered" evidence="10">
    <location>
        <begin position="408"/>
        <end position="430"/>
    </location>
</feature>
<evidence type="ECO:0000259" key="13">
    <source>
        <dbReference type="PROSITE" id="PS50287"/>
    </source>
</evidence>
<evidence type="ECO:0000256" key="6">
    <source>
        <dbReference type="ARBA" id="ARBA00023136"/>
    </source>
</evidence>
<evidence type="ECO:0000313" key="14">
    <source>
        <dbReference type="EnsemblMetazoa" id="XP_030831393"/>
    </source>
</evidence>
<evidence type="ECO:0000256" key="9">
    <source>
        <dbReference type="PROSITE-ProRule" id="PRU00196"/>
    </source>
</evidence>
<evidence type="ECO:0000256" key="2">
    <source>
        <dbReference type="ARBA" id="ARBA00022692"/>
    </source>
</evidence>
<organism evidence="14 15">
    <name type="scientific">Strongylocentrotus purpuratus</name>
    <name type="common">Purple sea urchin</name>
    <dbReference type="NCBI Taxonomy" id="7668"/>
    <lineage>
        <taxon>Eukaryota</taxon>
        <taxon>Metazoa</taxon>
        <taxon>Echinodermata</taxon>
        <taxon>Eleutherozoa</taxon>
        <taxon>Echinozoa</taxon>
        <taxon>Echinoidea</taxon>
        <taxon>Euechinoidea</taxon>
        <taxon>Echinacea</taxon>
        <taxon>Camarodonta</taxon>
        <taxon>Echinidea</taxon>
        <taxon>Strongylocentrotidae</taxon>
        <taxon>Strongylocentrotus</taxon>
    </lineage>
</organism>
<keyword evidence="4" id="KW-0677">Repeat</keyword>
<feature type="domain" description="SRCR" evidence="13">
    <location>
        <begin position="254"/>
        <end position="355"/>
    </location>
</feature>
<accession>A0A7M7SU18</accession>
<dbReference type="Proteomes" id="UP000007110">
    <property type="component" value="Unassembled WGS sequence"/>
</dbReference>
<evidence type="ECO:0000256" key="1">
    <source>
        <dbReference type="ARBA" id="ARBA00004167"/>
    </source>
</evidence>
<keyword evidence="6 11" id="KW-0472">Membrane</keyword>
<reference evidence="14" key="2">
    <citation type="submission" date="2021-01" db="UniProtKB">
        <authorList>
            <consortium name="EnsemblMetazoa"/>
        </authorList>
    </citation>
    <scope>IDENTIFICATION</scope>
</reference>
<feature type="disulfide bond" evidence="9">
    <location>
        <begin position="323"/>
        <end position="333"/>
    </location>
</feature>
<evidence type="ECO:0000256" key="5">
    <source>
        <dbReference type="ARBA" id="ARBA00022989"/>
    </source>
</evidence>
<evidence type="ECO:0000313" key="15">
    <source>
        <dbReference type="Proteomes" id="UP000007110"/>
    </source>
</evidence>
<dbReference type="RefSeq" id="XP_030831393.1">
    <property type="nucleotide sequence ID" value="XM_030975533.1"/>
</dbReference>
<feature type="disulfide bond" evidence="9">
    <location>
        <begin position="102"/>
        <end position="112"/>
    </location>
</feature>
<feature type="compositionally biased region" description="Polar residues" evidence="10">
    <location>
        <begin position="528"/>
        <end position="545"/>
    </location>
</feature>
<feature type="domain" description="SRCR" evidence="13">
    <location>
        <begin position="31"/>
        <end position="136"/>
    </location>
</feature>
<keyword evidence="15" id="KW-1185">Reference proteome</keyword>
<dbReference type="SUPFAM" id="SSF56487">
    <property type="entry name" value="SRCR-like"/>
    <property type="match status" value="3"/>
</dbReference>